<sequence>MSGSKRAVIICLQDAFANGIKPKEIESFLKRHGYSSVLIFESGKISRMAKTGFRRRLPAMQPLKLELYFYEAILALAKRLGSPIDRVAKSGLLWRMTLIRGRVLQKVLAEHDKFDLLICESNPDEAVTLGDRIATVQILDLPSPFAEELFYGKELNISGYERLKSVEVAAYAAADHLSFHWHTYADFVREKKYCGDNFLPITYGTHRKTRIARYNEQPKIIFLGYLGGYWVNLELLAQLCKLCPSLDVYGGPEPPADLKINYKGYAPSTDVIADYQFGLVTISNDELRRHSFSSKHLEYISYGVPVLTPAWRKDTALDDSSIYYTTDNFLDQVRCASSVRAWEALHASALRDAARFSWDAALKDLAELDTRRQANPLGAAPDAATKTGQNCALNRPVL</sequence>
<dbReference type="OrthoDB" id="9124078at2"/>
<keyword evidence="2" id="KW-1185">Reference proteome</keyword>
<dbReference type="EMBL" id="FCOM02000041">
    <property type="protein sequence ID" value="SAL82263.1"/>
    <property type="molecule type" value="Genomic_DNA"/>
</dbReference>
<evidence type="ECO:0000313" key="2">
    <source>
        <dbReference type="Proteomes" id="UP000055019"/>
    </source>
</evidence>
<gene>
    <name evidence="1" type="ORF">AWB74_06206</name>
</gene>
<reference evidence="1" key="1">
    <citation type="submission" date="2016-01" db="EMBL/GenBank/DDBJ databases">
        <authorList>
            <person name="Peeters C."/>
        </authorList>
    </citation>
    <scope>NUCLEOTIDE SEQUENCE [LARGE SCALE GENOMIC DNA]</scope>
    <source>
        <strain evidence="1">LMG 29317</strain>
    </source>
</reference>
<accession>A0A158KNH3</accession>
<protein>
    <recommendedName>
        <fullName evidence="3">Teichuronic acid biosynthesis glycosyltransferase TuaH</fullName>
    </recommendedName>
</protein>
<dbReference type="Gene3D" id="3.40.50.2000">
    <property type="entry name" value="Glycogen Phosphorylase B"/>
    <property type="match status" value="1"/>
</dbReference>
<proteinExistence type="predicted"/>
<evidence type="ECO:0008006" key="3">
    <source>
        <dbReference type="Google" id="ProtNLM"/>
    </source>
</evidence>
<evidence type="ECO:0000313" key="1">
    <source>
        <dbReference type="EMBL" id="SAL82263.1"/>
    </source>
</evidence>
<dbReference type="RefSeq" id="WP_061150443.1">
    <property type="nucleotide sequence ID" value="NZ_FCOM02000041.1"/>
</dbReference>
<dbReference type="SUPFAM" id="SSF53756">
    <property type="entry name" value="UDP-Glycosyltransferase/glycogen phosphorylase"/>
    <property type="match status" value="1"/>
</dbReference>
<organism evidence="1 2">
    <name type="scientific">Caballeronia arvi</name>
    <dbReference type="NCBI Taxonomy" id="1777135"/>
    <lineage>
        <taxon>Bacteria</taxon>
        <taxon>Pseudomonadati</taxon>
        <taxon>Pseudomonadota</taxon>
        <taxon>Betaproteobacteria</taxon>
        <taxon>Burkholderiales</taxon>
        <taxon>Burkholderiaceae</taxon>
        <taxon>Caballeronia</taxon>
    </lineage>
</organism>
<comment type="caution">
    <text evidence="1">The sequence shown here is derived from an EMBL/GenBank/DDBJ whole genome shotgun (WGS) entry which is preliminary data.</text>
</comment>
<dbReference type="AlphaFoldDB" id="A0A158KNH3"/>
<dbReference type="Proteomes" id="UP000055019">
    <property type="component" value="Unassembled WGS sequence"/>
</dbReference>
<name>A0A158KNH3_9BURK</name>